<sequence length="50" mass="5423">MRRTNTFFLLVAGSPMTQRRNGTSTRSGEHPKVGMTLALSSVSPCLQGSR</sequence>
<organism evidence="1 2">
    <name type="scientific">Rattus norvegicus</name>
    <name type="common">Rat</name>
    <dbReference type="NCBI Taxonomy" id="10116"/>
    <lineage>
        <taxon>Eukaryota</taxon>
        <taxon>Metazoa</taxon>
        <taxon>Chordata</taxon>
        <taxon>Craniata</taxon>
        <taxon>Vertebrata</taxon>
        <taxon>Euteleostomi</taxon>
        <taxon>Mammalia</taxon>
        <taxon>Eutheria</taxon>
        <taxon>Euarchontoglires</taxon>
        <taxon>Glires</taxon>
        <taxon>Rodentia</taxon>
        <taxon>Myomorpha</taxon>
        <taxon>Muroidea</taxon>
        <taxon>Muridae</taxon>
        <taxon>Murinae</taxon>
        <taxon>Rattus</taxon>
    </lineage>
</organism>
<reference evidence="2" key="1">
    <citation type="submission" date="2005-09" db="EMBL/GenBank/DDBJ databases">
        <authorList>
            <person name="Mural R.J."/>
            <person name="Li P.W."/>
            <person name="Adams M.D."/>
            <person name="Amanatides P.G."/>
            <person name="Baden-Tillson H."/>
            <person name="Barnstead M."/>
            <person name="Chin S.H."/>
            <person name="Dew I."/>
            <person name="Evans C.A."/>
            <person name="Ferriera S."/>
            <person name="Flanigan M."/>
            <person name="Fosler C."/>
            <person name="Glodek A."/>
            <person name="Gu Z."/>
            <person name="Holt R.A."/>
            <person name="Jennings D."/>
            <person name="Kraft C.L."/>
            <person name="Lu F."/>
            <person name="Nguyen T."/>
            <person name="Nusskern D.R."/>
            <person name="Pfannkoch C.M."/>
            <person name="Sitter C."/>
            <person name="Sutton G.G."/>
            <person name="Venter J.C."/>
            <person name="Wang Z."/>
            <person name="Woodage T."/>
            <person name="Zheng X.H."/>
            <person name="Zhong F."/>
        </authorList>
    </citation>
    <scope>NUCLEOTIDE SEQUENCE [LARGE SCALE GENOMIC DNA]</scope>
    <source>
        <strain>BN</strain>
        <strain evidence="2">Sprague-Dawley</strain>
    </source>
</reference>
<gene>
    <name evidence="1" type="primary">RGD1560964_predicted</name>
    <name evidence="1" type="ORF">rCG_43876</name>
</gene>
<evidence type="ECO:0000313" key="1">
    <source>
        <dbReference type="EMBL" id="EDL84975.1"/>
    </source>
</evidence>
<dbReference type="Proteomes" id="UP000234681">
    <property type="component" value="Chromosome 1"/>
</dbReference>
<name>A6KRQ8_RAT</name>
<accession>A6KRQ8</accession>
<proteinExistence type="predicted"/>
<protein>
    <submittedName>
        <fullName evidence="1">Similar to XAP-5 protein (Predicted), isoform CRA_b</fullName>
    </submittedName>
</protein>
<dbReference type="EMBL" id="CH474099">
    <property type="protein sequence ID" value="EDL84975.1"/>
    <property type="molecule type" value="Genomic_DNA"/>
</dbReference>
<evidence type="ECO:0000313" key="2">
    <source>
        <dbReference type="Proteomes" id="UP000234681"/>
    </source>
</evidence>
<dbReference type="AlphaFoldDB" id="A6KRQ8"/>